<dbReference type="EMBL" id="JANDHW010000010">
    <property type="protein sequence ID" value="MCP9612522.1"/>
    <property type="molecule type" value="Genomic_DNA"/>
</dbReference>
<accession>A0ABT1MIT9</accession>
<dbReference type="Proteomes" id="UP001205603">
    <property type="component" value="Unassembled WGS sequence"/>
</dbReference>
<evidence type="ECO:0000313" key="1">
    <source>
        <dbReference type="EMBL" id="MCP9612522.1"/>
    </source>
</evidence>
<evidence type="ECO:0000313" key="2">
    <source>
        <dbReference type="Proteomes" id="UP001205603"/>
    </source>
</evidence>
<dbReference type="RefSeq" id="WP_255027841.1">
    <property type="nucleotide sequence ID" value="NZ_JANDHW010000010.1"/>
</dbReference>
<dbReference type="Gene3D" id="2.60.40.10">
    <property type="entry name" value="Immunoglobulins"/>
    <property type="match status" value="1"/>
</dbReference>
<gene>
    <name evidence="1" type="ORF">NMU02_10505</name>
</gene>
<proteinExistence type="predicted"/>
<sequence length="266" mass="29533">MKTIVFLLFLCWSVVNIFAQDQLIYVTGSMNSWAEADDGWKLTPTGENNMYRLEKTLTAGDYEYQLINGTWGDGSIVSEGTHKISLSEEKTVTFWALSPTNFYCSEDIFYVIGTAMGTDLDWSLSTAKKMTKKGTIVYWTGEVTEGGLFKIIKIHDEVGYWGDITPENIRCDIGGTVTAKLDLSTLSVSVSEGSLDGVDKINDGFQINVGKGYVLINANDKTEISIHSIEGKLIDHKLFTGSNFFPLEKGIYIIRMNGKTKKIVVP</sequence>
<keyword evidence="2" id="KW-1185">Reference proteome</keyword>
<reference evidence="1 2" key="1">
    <citation type="submission" date="2022-07" db="EMBL/GenBank/DDBJ databases">
        <title>Fecal culturing of patients with breast cancer.</title>
        <authorList>
            <person name="Teng N.M.Y."/>
            <person name="Kiu R."/>
            <person name="Evans R."/>
            <person name="Baker D.J."/>
            <person name="Zenner C."/>
            <person name="Robinson S.D."/>
            <person name="Hall L.J."/>
        </authorList>
    </citation>
    <scope>NUCLEOTIDE SEQUENCE [LARGE SCALE GENOMIC DNA]</scope>
    <source>
        <strain evidence="1 2">LH1063</strain>
    </source>
</reference>
<name>A0ABT1MIT9_9BACT</name>
<comment type="caution">
    <text evidence="1">The sequence shown here is derived from an EMBL/GenBank/DDBJ whole genome shotgun (WGS) entry which is preliminary data.</text>
</comment>
<dbReference type="InterPro" id="IPR013783">
    <property type="entry name" value="Ig-like_fold"/>
</dbReference>
<protein>
    <submittedName>
        <fullName evidence="1">Uncharacterized protein</fullName>
    </submittedName>
</protein>
<organism evidence="1 2">
    <name type="scientific">Coprobacter tertius</name>
    <dbReference type="NCBI Taxonomy" id="2944915"/>
    <lineage>
        <taxon>Bacteria</taxon>
        <taxon>Pseudomonadati</taxon>
        <taxon>Bacteroidota</taxon>
        <taxon>Bacteroidia</taxon>
        <taxon>Bacteroidales</taxon>
        <taxon>Barnesiellaceae</taxon>
        <taxon>Coprobacter</taxon>
    </lineage>
</organism>